<dbReference type="EMBL" id="JBHPBY010000028">
    <property type="protein sequence ID" value="MFC1849257.1"/>
    <property type="molecule type" value="Genomic_DNA"/>
</dbReference>
<evidence type="ECO:0000256" key="8">
    <source>
        <dbReference type="ARBA" id="ARBA00023004"/>
    </source>
</evidence>
<dbReference type="SUPFAM" id="SSF46785">
    <property type="entry name" value="Winged helix' DNA-binding domain"/>
    <property type="match status" value="1"/>
</dbReference>
<dbReference type="PANTHER" id="PTHR33202">
    <property type="entry name" value="ZINC UPTAKE REGULATION PROTEIN"/>
    <property type="match status" value="1"/>
</dbReference>
<keyword evidence="5" id="KW-0678">Repressor</keyword>
<evidence type="ECO:0000256" key="4">
    <source>
        <dbReference type="ARBA" id="ARBA00022490"/>
    </source>
</evidence>
<name>A0ABV6YSU3_UNCC1</name>
<organism evidence="13 14">
    <name type="scientific">candidate division CSSED10-310 bacterium</name>
    <dbReference type="NCBI Taxonomy" id="2855610"/>
    <lineage>
        <taxon>Bacteria</taxon>
        <taxon>Bacteria division CSSED10-310</taxon>
    </lineage>
</organism>
<evidence type="ECO:0000256" key="1">
    <source>
        <dbReference type="ARBA" id="ARBA00004496"/>
    </source>
</evidence>
<gene>
    <name evidence="13" type="ORF">ACFL27_03515</name>
</gene>
<dbReference type="InterPro" id="IPR008988">
    <property type="entry name" value="Transcriptional_repressor_C"/>
</dbReference>
<keyword evidence="8" id="KW-0408">Iron</keyword>
<keyword evidence="7" id="KW-0862">Zinc</keyword>
<dbReference type="InterPro" id="IPR036390">
    <property type="entry name" value="WH_DNA-bd_sf"/>
</dbReference>
<comment type="similarity">
    <text evidence="2">Belongs to the Fur family.</text>
</comment>
<evidence type="ECO:0000256" key="10">
    <source>
        <dbReference type="ARBA" id="ARBA00023125"/>
    </source>
</evidence>
<dbReference type="Proteomes" id="UP001594351">
    <property type="component" value="Unassembled WGS sequence"/>
</dbReference>
<sequence>MLNNHSEIKRQFLSLLEQVGDDFDEKYMVVLEIFSGTDDHFSIAEIEKLTLQQGQKMSAAEIETILNTFVRYGIARILKTDDGKCRYEHLHINEHHDHLICTKCSKIIEMCSDELEHFQERVTLENNFYPLYHRLQIYGICSDCLGKRKPLLALSYTSTGERIKIEEISGGRGLVNRLNDMGLYKGVEAKVLNDTGNYILQIGEMRIAIGRGMANKIKVSPVLDKKIELR</sequence>
<dbReference type="InterPro" id="IPR007167">
    <property type="entry name" value="Fe-transptr_FeoA-like"/>
</dbReference>
<dbReference type="InterPro" id="IPR036388">
    <property type="entry name" value="WH-like_DNA-bd_sf"/>
</dbReference>
<dbReference type="Gene3D" id="3.30.1490.190">
    <property type="match status" value="1"/>
</dbReference>
<accession>A0ABV6YSU3</accession>
<reference evidence="13 14" key="1">
    <citation type="submission" date="2024-09" db="EMBL/GenBank/DDBJ databases">
        <title>Laminarin stimulates single cell rates of sulfate reduction while oxygen inhibits transcriptomic activity in coastal marine sediment.</title>
        <authorList>
            <person name="Lindsay M."/>
            <person name="Orcutt B."/>
            <person name="Emerson D."/>
            <person name="Stepanauskas R."/>
            <person name="D'Angelo T."/>
        </authorList>
    </citation>
    <scope>NUCLEOTIDE SEQUENCE [LARGE SCALE GENOMIC DNA]</scope>
    <source>
        <strain evidence="13">SAG AM-311-K15</strain>
    </source>
</reference>
<keyword evidence="6" id="KW-0479">Metal-binding</keyword>
<evidence type="ECO:0000256" key="3">
    <source>
        <dbReference type="ARBA" id="ARBA00011738"/>
    </source>
</evidence>
<evidence type="ECO:0000259" key="12">
    <source>
        <dbReference type="SMART" id="SM00899"/>
    </source>
</evidence>
<dbReference type="Gene3D" id="1.10.10.10">
    <property type="entry name" value="Winged helix-like DNA-binding domain superfamily/Winged helix DNA-binding domain"/>
    <property type="match status" value="1"/>
</dbReference>
<evidence type="ECO:0000256" key="6">
    <source>
        <dbReference type="ARBA" id="ARBA00022723"/>
    </source>
</evidence>
<evidence type="ECO:0000256" key="5">
    <source>
        <dbReference type="ARBA" id="ARBA00022491"/>
    </source>
</evidence>
<evidence type="ECO:0000256" key="2">
    <source>
        <dbReference type="ARBA" id="ARBA00007957"/>
    </source>
</evidence>
<keyword evidence="10" id="KW-0238">DNA-binding</keyword>
<evidence type="ECO:0000313" key="13">
    <source>
        <dbReference type="EMBL" id="MFC1849257.1"/>
    </source>
</evidence>
<dbReference type="Gene3D" id="2.30.30.90">
    <property type="match status" value="1"/>
</dbReference>
<dbReference type="Pfam" id="PF01475">
    <property type="entry name" value="FUR"/>
    <property type="match status" value="1"/>
</dbReference>
<comment type="subcellular location">
    <subcellularLocation>
        <location evidence="1">Cytoplasm</location>
    </subcellularLocation>
</comment>
<keyword evidence="4" id="KW-0963">Cytoplasm</keyword>
<dbReference type="SUPFAM" id="SSF50037">
    <property type="entry name" value="C-terminal domain of transcriptional repressors"/>
    <property type="match status" value="1"/>
</dbReference>
<keyword evidence="9" id="KW-0805">Transcription regulation</keyword>
<evidence type="ECO:0000256" key="7">
    <source>
        <dbReference type="ARBA" id="ARBA00022833"/>
    </source>
</evidence>
<dbReference type="InterPro" id="IPR002481">
    <property type="entry name" value="FUR"/>
</dbReference>
<dbReference type="SMART" id="SM00899">
    <property type="entry name" value="FeoA"/>
    <property type="match status" value="1"/>
</dbReference>
<evidence type="ECO:0000256" key="11">
    <source>
        <dbReference type="ARBA" id="ARBA00023163"/>
    </source>
</evidence>
<proteinExistence type="inferred from homology"/>
<comment type="subunit">
    <text evidence="3">Homodimer.</text>
</comment>
<dbReference type="PANTHER" id="PTHR33202:SF2">
    <property type="entry name" value="FERRIC UPTAKE REGULATION PROTEIN"/>
    <property type="match status" value="1"/>
</dbReference>
<dbReference type="InterPro" id="IPR038157">
    <property type="entry name" value="FeoA_core_dom"/>
</dbReference>
<protein>
    <submittedName>
        <fullName evidence="13">Transcriptional repressor</fullName>
    </submittedName>
</protein>
<dbReference type="InterPro" id="IPR043135">
    <property type="entry name" value="Fur_C"/>
</dbReference>
<keyword evidence="14" id="KW-1185">Reference proteome</keyword>
<keyword evidence="11" id="KW-0804">Transcription</keyword>
<evidence type="ECO:0000313" key="14">
    <source>
        <dbReference type="Proteomes" id="UP001594351"/>
    </source>
</evidence>
<evidence type="ECO:0000256" key="9">
    <source>
        <dbReference type="ARBA" id="ARBA00023015"/>
    </source>
</evidence>
<comment type="caution">
    <text evidence="13">The sequence shown here is derived from an EMBL/GenBank/DDBJ whole genome shotgun (WGS) entry which is preliminary data.</text>
</comment>
<feature type="domain" description="Ferrous iron transporter FeoA-like" evidence="12">
    <location>
        <begin position="152"/>
        <end position="221"/>
    </location>
</feature>
<dbReference type="CDD" id="cd07153">
    <property type="entry name" value="Fur_like"/>
    <property type="match status" value="1"/>
</dbReference>
<dbReference type="Pfam" id="PF04023">
    <property type="entry name" value="FeoA"/>
    <property type="match status" value="1"/>
</dbReference>